<feature type="domain" description="C5a peptidase/Subtilisin-like protease SBT2-like Fn3-like" evidence="12">
    <location>
        <begin position="612"/>
        <end position="729"/>
    </location>
</feature>
<dbReference type="PROSITE" id="PS00138">
    <property type="entry name" value="SUBTILASE_SER"/>
    <property type="match status" value="1"/>
</dbReference>
<dbReference type="RefSeq" id="XP_045267895.1">
    <property type="nucleotide sequence ID" value="XM_045410837.1"/>
</dbReference>
<evidence type="ECO:0000256" key="1">
    <source>
        <dbReference type="ARBA" id="ARBA00011073"/>
    </source>
</evidence>
<dbReference type="InterPro" id="IPR023828">
    <property type="entry name" value="Peptidase_S8_Ser-AS"/>
</dbReference>
<evidence type="ECO:0000256" key="5">
    <source>
        <dbReference type="ARBA" id="ARBA00022825"/>
    </source>
</evidence>
<dbReference type="InterPro" id="IPR034187">
    <property type="entry name" value="Peptidases_S8_5"/>
</dbReference>
<evidence type="ECO:0000259" key="12">
    <source>
        <dbReference type="Pfam" id="PF06280"/>
    </source>
</evidence>
<evidence type="ECO:0000313" key="13">
    <source>
        <dbReference type="EMBL" id="KAF3808736.1"/>
    </source>
</evidence>
<name>A0A8H4CRF1_COLGL</name>
<dbReference type="GO" id="GO:0016020">
    <property type="term" value="C:membrane"/>
    <property type="evidence" value="ECO:0007669"/>
    <property type="project" value="InterPro"/>
</dbReference>
<feature type="active site" description="Charge relay system" evidence="6 7">
    <location>
        <position position="527"/>
    </location>
</feature>
<dbReference type="InterPro" id="IPR022398">
    <property type="entry name" value="Peptidase_S8_His-AS"/>
</dbReference>
<feature type="active site" description="Charge relay system" evidence="6 7">
    <location>
        <position position="149"/>
    </location>
</feature>
<reference evidence="13" key="2">
    <citation type="submission" date="2020-03" db="EMBL/GenBank/DDBJ databases">
        <authorList>
            <person name="Fu F.-F."/>
            <person name="Chen J."/>
        </authorList>
    </citation>
    <scope>NUCLEOTIDE SEQUENCE</scope>
    <source>
        <strain evidence="13">Lc1</strain>
    </source>
</reference>
<dbReference type="InterPro" id="IPR023827">
    <property type="entry name" value="Peptidase_S8_Asp-AS"/>
</dbReference>
<dbReference type="EMBL" id="WVTB01000017">
    <property type="protein sequence ID" value="KAF3808736.1"/>
    <property type="molecule type" value="Genomic_DNA"/>
</dbReference>
<keyword evidence="2 7" id="KW-0645">Protease</keyword>
<evidence type="ECO:0000256" key="6">
    <source>
        <dbReference type="PIRSR" id="PIRSR615500-1"/>
    </source>
</evidence>
<dbReference type="PROSITE" id="PS00137">
    <property type="entry name" value="SUBTILASE_HIS"/>
    <property type="match status" value="1"/>
</dbReference>
<feature type="region of interest" description="Disordered" evidence="9">
    <location>
        <begin position="187"/>
        <end position="215"/>
    </location>
</feature>
<proteinExistence type="inferred from homology"/>
<dbReference type="PROSITE" id="PS51892">
    <property type="entry name" value="SUBTILASE"/>
    <property type="match status" value="1"/>
</dbReference>
<evidence type="ECO:0000256" key="8">
    <source>
        <dbReference type="RuleBase" id="RU003355"/>
    </source>
</evidence>
<organism evidence="13 14">
    <name type="scientific">Colletotrichum gloeosporioides</name>
    <name type="common">Anthracnose fungus</name>
    <name type="synonym">Glomerella cingulata</name>
    <dbReference type="NCBI Taxonomy" id="474922"/>
    <lineage>
        <taxon>Eukaryota</taxon>
        <taxon>Fungi</taxon>
        <taxon>Dikarya</taxon>
        <taxon>Ascomycota</taxon>
        <taxon>Pezizomycotina</taxon>
        <taxon>Sordariomycetes</taxon>
        <taxon>Hypocreomycetidae</taxon>
        <taxon>Glomerellales</taxon>
        <taxon>Glomerellaceae</taxon>
        <taxon>Colletotrichum</taxon>
        <taxon>Colletotrichum gloeosporioides species complex</taxon>
    </lineage>
</organism>
<reference evidence="13" key="1">
    <citation type="journal article" date="2020" name="Phytopathology">
        <title>Genome sequence and comparative analysis of Colletotrichum gloeosporioides isolated from Liriodendron leaves.</title>
        <authorList>
            <person name="Fu F.F."/>
            <person name="Hao Z."/>
            <person name="Wang P."/>
            <person name="Lu Y."/>
            <person name="Xue L.J."/>
            <person name="Wei G."/>
            <person name="Tian Y."/>
            <person name="Baishi H."/>
            <person name="Xu H."/>
            <person name="Shi J."/>
            <person name="Cheng T."/>
            <person name="Wang G."/>
            <person name="Yi Y."/>
            <person name="Chen J."/>
        </authorList>
    </citation>
    <scope>NUCLEOTIDE SEQUENCE</scope>
    <source>
        <strain evidence="13">Lc1</strain>
    </source>
</reference>
<dbReference type="AlphaFoldDB" id="A0A8H4CRF1"/>
<dbReference type="CDD" id="cd07489">
    <property type="entry name" value="Peptidases_S8_5"/>
    <property type="match status" value="1"/>
</dbReference>
<accession>A0A8H4CRF1</accession>
<feature type="domain" description="Peptidase S8/S53" evidence="11">
    <location>
        <begin position="140"/>
        <end position="550"/>
    </location>
</feature>
<dbReference type="SUPFAM" id="SSF52743">
    <property type="entry name" value="Subtilisin-like"/>
    <property type="match status" value="1"/>
</dbReference>
<protein>
    <submittedName>
        <fullName evidence="13">Minor extracellular protease vpr</fullName>
    </submittedName>
</protein>
<comment type="caution">
    <text evidence="13">The sequence shown here is derived from an EMBL/GenBank/DDBJ whole genome shotgun (WGS) entry which is preliminary data.</text>
</comment>
<dbReference type="GeneID" id="69018052"/>
<dbReference type="InterPro" id="IPR015500">
    <property type="entry name" value="Peptidase_S8_subtilisin-rel"/>
</dbReference>
<evidence type="ECO:0000256" key="3">
    <source>
        <dbReference type="ARBA" id="ARBA00022729"/>
    </source>
</evidence>
<dbReference type="Gene3D" id="3.40.50.200">
    <property type="entry name" value="Peptidase S8/S53 domain"/>
    <property type="match status" value="1"/>
</dbReference>
<dbReference type="Pfam" id="PF00082">
    <property type="entry name" value="Peptidase_S8"/>
    <property type="match status" value="1"/>
</dbReference>
<sequence length="928" mass="100687">MHLTTVLAVLSLAGVGSAVFGVTGESQKKIPVGGTKRFILELSKDSDLDRLTSELSTREGTKLYKTFKSEIFTGVSIETTIENEETLRILQNVGNVWQSRRIEMATVENGREFSSAVSAANYSIHNMTGVSKLHEAGILGKGVKVAVVDAGVDYNHPALGGGIGPGFKVIGGYDLIGSSSSLTSVKDWPDQGFDKNPDDDPMEGGSNGHGTHVSGIVAGKSDSWQGVAPEANILSYKVFGDNDSGQTDEETLIDAFLRALADGADIITSSIGGRGGFANNAWAEVASRMVDQGVIVTISAGNDGESGLFFPDNGMSGKNVLAVASTEPDNVPGLPFEVTFNDGEHKSTATWAFFSGTLTHNFPLNGTLQVIALTTDPKNVTVGCTKFPEDVDLSHALVVVPRGGCSAATKRYVLFAAGAEHVLFFNDEKIFPLPDNWDTRGADDIISQEEGIALTKALADGVTVHARFFEEDKLPLLNMKNPTVVASYFTSLGGLYDLSIKPDIAAPGSNIFSTLPHDRFGLKSGTSMATPYVAGIAALYIGKYGGRWVHGPGFAKKLAARIMSSGDSLGWSDGTNVTDYGAYAPIFQLGTGLVNATKVLEYQTELSWTKFTLNDTAHFESCQRVNITNNCTEPITYKFSHQVAGAFEALNSRLDFASGPGLGIDFAPIEASVNVTFPEGEFTVEPGQTKEATFHFNPPKGLNATMLPVYSGKILITGSNDEQLSVPYMGVAADVQKTFRQMFSDNFPYILSTQNMTRIEDDSTFSFDLSIGQQDFPRLFITMRWGAPLVRWDIFERGWTEKDWSYPPVPGMNGFIGLAAPWNNENYVSVFDPETDNELDIVRGPLTELSRDAYGYSVYRFWWLGRFTNGYKIRPGNYTMRVAALLPFGDPDRSEHWDIWNHDFKVVLGNWTTPFSAKNAVPPVSLHD</sequence>
<dbReference type="Proteomes" id="UP000613401">
    <property type="component" value="Unassembled WGS sequence"/>
</dbReference>
<dbReference type="InterPro" id="IPR050131">
    <property type="entry name" value="Peptidase_S8_subtilisin-like"/>
</dbReference>
<dbReference type="PANTHER" id="PTHR43806">
    <property type="entry name" value="PEPTIDASE S8"/>
    <property type="match status" value="1"/>
</dbReference>
<evidence type="ECO:0000256" key="2">
    <source>
        <dbReference type="ARBA" id="ARBA00022670"/>
    </source>
</evidence>
<dbReference type="Gene3D" id="3.50.30.30">
    <property type="match status" value="1"/>
</dbReference>
<dbReference type="GO" id="GO:0004252">
    <property type="term" value="F:serine-type endopeptidase activity"/>
    <property type="evidence" value="ECO:0007669"/>
    <property type="project" value="UniProtKB-UniRule"/>
</dbReference>
<evidence type="ECO:0000256" key="10">
    <source>
        <dbReference type="SAM" id="SignalP"/>
    </source>
</evidence>
<dbReference type="InterPro" id="IPR036852">
    <property type="entry name" value="Peptidase_S8/S53_dom_sf"/>
</dbReference>
<evidence type="ECO:0000256" key="9">
    <source>
        <dbReference type="SAM" id="MobiDB-lite"/>
    </source>
</evidence>
<dbReference type="InterPro" id="IPR010435">
    <property type="entry name" value="C5a/SBT2-like_Fn3"/>
</dbReference>
<feature type="signal peptide" evidence="10">
    <location>
        <begin position="1"/>
        <end position="18"/>
    </location>
</feature>
<dbReference type="PRINTS" id="PR00723">
    <property type="entry name" value="SUBTILISIN"/>
</dbReference>
<dbReference type="PROSITE" id="PS00136">
    <property type="entry name" value="SUBTILASE_ASP"/>
    <property type="match status" value="1"/>
</dbReference>
<comment type="similarity">
    <text evidence="1 7 8">Belongs to the peptidase S8 family.</text>
</comment>
<feature type="chain" id="PRO_5034634036" evidence="10">
    <location>
        <begin position="19"/>
        <end position="928"/>
    </location>
</feature>
<evidence type="ECO:0000313" key="14">
    <source>
        <dbReference type="Proteomes" id="UP000613401"/>
    </source>
</evidence>
<keyword evidence="14" id="KW-1185">Reference proteome</keyword>
<feature type="compositionally biased region" description="Basic and acidic residues" evidence="9">
    <location>
        <begin position="187"/>
        <end position="198"/>
    </location>
</feature>
<keyword evidence="5 7" id="KW-0720">Serine protease</keyword>
<feature type="active site" description="Charge relay system" evidence="6 7">
    <location>
        <position position="209"/>
    </location>
</feature>
<keyword evidence="3 10" id="KW-0732">Signal</keyword>
<evidence type="ECO:0000256" key="7">
    <source>
        <dbReference type="PROSITE-ProRule" id="PRU01240"/>
    </source>
</evidence>
<dbReference type="InterPro" id="IPR000209">
    <property type="entry name" value="Peptidase_S8/S53_dom"/>
</dbReference>
<dbReference type="PANTHER" id="PTHR43806:SF66">
    <property type="entry name" value="SERIN ENDOPEPTIDASE"/>
    <property type="match status" value="1"/>
</dbReference>
<dbReference type="GO" id="GO:0006508">
    <property type="term" value="P:proteolysis"/>
    <property type="evidence" value="ECO:0007669"/>
    <property type="project" value="UniProtKB-KW"/>
</dbReference>
<evidence type="ECO:0000256" key="4">
    <source>
        <dbReference type="ARBA" id="ARBA00022801"/>
    </source>
</evidence>
<evidence type="ECO:0000259" key="11">
    <source>
        <dbReference type="Pfam" id="PF00082"/>
    </source>
</evidence>
<dbReference type="Pfam" id="PF06280">
    <property type="entry name" value="fn3_5"/>
    <property type="match status" value="1"/>
</dbReference>
<gene>
    <name evidence="13" type="ORF">GCG54_00010925</name>
</gene>
<keyword evidence="4 7" id="KW-0378">Hydrolase</keyword>